<dbReference type="AlphaFoldDB" id="A0A7L4YX18"/>
<dbReference type="GO" id="GO:0004794">
    <property type="term" value="F:threonine deaminase activity"/>
    <property type="evidence" value="ECO:0007669"/>
    <property type="project" value="TreeGrafter"/>
</dbReference>
<dbReference type="InterPro" id="IPR050147">
    <property type="entry name" value="Ser/Thr_Dehydratase"/>
</dbReference>
<organism evidence="5 6">
    <name type="scientific">Epidermidibacterium keratini</name>
    <dbReference type="NCBI Taxonomy" id="1891644"/>
    <lineage>
        <taxon>Bacteria</taxon>
        <taxon>Bacillati</taxon>
        <taxon>Actinomycetota</taxon>
        <taxon>Actinomycetes</taxon>
        <taxon>Sporichthyales</taxon>
        <taxon>Sporichthyaceae</taxon>
        <taxon>Epidermidibacterium</taxon>
    </lineage>
</organism>
<accession>A0A7L4YX18</accession>
<evidence type="ECO:0000259" key="4">
    <source>
        <dbReference type="Pfam" id="PF00291"/>
    </source>
</evidence>
<dbReference type="PANTHER" id="PTHR48078">
    <property type="entry name" value="THREONINE DEHYDRATASE, MITOCHONDRIAL-RELATED"/>
    <property type="match status" value="1"/>
</dbReference>
<sequence length="302" mass="30477">MIEDVAALIGDRVRRTPVVELGLPGGQAVTLKLELLQHTGSFKPRGAFANVLSAPSLPSTLVAASGGNHGLAVAYVARVLDLTAQIFVPQSAPAVKVARLRSLGAEVHQVGATYQEAYAASASAAAADDALGVHAYDGVLTLAGQGTTGREIAEQVTDVDSVLVAVGGGGFLGGIASWFGSQRRMVAVEPEGSATYAAALAAGQPVDISPGGLASDSLGASRIGSSAWQAMRAADVASLVVSDDEIVAARELLWRELRIAAEPGGAVALAAVLSGRYRPAPGEKVVVVVCGANADPADLPLD</sequence>
<evidence type="ECO:0000256" key="2">
    <source>
        <dbReference type="ARBA" id="ARBA00022898"/>
    </source>
</evidence>
<evidence type="ECO:0000313" key="5">
    <source>
        <dbReference type="EMBL" id="QHC02467.1"/>
    </source>
</evidence>
<protein>
    <submittedName>
        <fullName evidence="5">Pyridoxal-phosphate dependent enzyme</fullName>
    </submittedName>
</protein>
<dbReference type="SUPFAM" id="SSF53686">
    <property type="entry name" value="Tryptophan synthase beta subunit-like PLP-dependent enzymes"/>
    <property type="match status" value="1"/>
</dbReference>
<dbReference type="EMBL" id="CP047156">
    <property type="protein sequence ID" value="QHC02467.1"/>
    <property type="molecule type" value="Genomic_DNA"/>
</dbReference>
<dbReference type="GO" id="GO:0006565">
    <property type="term" value="P:L-serine catabolic process"/>
    <property type="evidence" value="ECO:0007669"/>
    <property type="project" value="TreeGrafter"/>
</dbReference>
<keyword evidence="6" id="KW-1185">Reference proteome</keyword>
<evidence type="ECO:0000256" key="3">
    <source>
        <dbReference type="ARBA" id="ARBA00023239"/>
    </source>
</evidence>
<keyword evidence="3" id="KW-0456">Lyase</keyword>
<dbReference type="OrthoDB" id="9811476at2"/>
<comment type="cofactor">
    <cofactor evidence="1">
        <name>pyridoxal 5'-phosphate</name>
        <dbReference type="ChEBI" id="CHEBI:597326"/>
    </cofactor>
</comment>
<evidence type="ECO:0000313" key="6">
    <source>
        <dbReference type="Proteomes" id="UP000463857"/>
    </source>
</evidence>
<dbReference type="Proteomes" id="UP000463857">
    <property type="component" value="Chromosome"/>
</dbReference>
<dbReference type="GO" id="GO:0003941">
    <property type="term" value="F:L-serine ammonia-lyase activity"/>
    <property type="evidence" value="ECO:0007669"/>
    <property type="project" value="TreeGrafter"/>
</dbReference>
<name>A0A7L4YX18_9ACTN</name>
<dbReference type="NCBIfam" id="NF006094">
    <property type="entry name" value="PRK08246.1"/>
    <property type="match status" value="1"/>
</dbReference>
<dbReference type="InParanoid" id="A0A7L4YX18"/>
<dbReference type="GO" id="GO:0006567">
    <property type="term" value="P:L-threonine catabolic process"/>
    <property type="evidence" value="ECO:0007669"/>
    <property type="project" value="TreeGrafter"/>
</dbReference>
<proteinExistence type="predicted"/>
<dbReference type="InterPro" id="IPR036052">
    <property type="entry name" value="TrpB-like_PALP_sf"/>
</dbReference>
<gene>
    <name evidence="5" type="ORF">EK0264_14855</name>
</gene>
<feature type="domain" description="Tryptophan synthase beta chain-like PALP" evidence="4">
    <location>
        <begin position="12"/>
        <end position="291"/>
    </location>
</feature>
<dbReference type="GO" id="GO:0009097">
    <property type="term" value="P:isoleucine biosynthetic process"/>
    <property type="evidence" value="ECO:0007669"/>
    <property type="project" value="TreeGrafter"/>
</dbReference>
<evidence type="ECO:0000256" key="1">
    <source>
        <dbReference type="ARBA" id="ARBA00001933"/>
    </source>
</evidence>
<dbReference type="Gene3D" id="3.40.50.1100">
    <property type="match status" value="2"/>
</dbReference>
<dbReference type="Pfam" id="PF00291">
    <property type="entry name" value="PALP"/>
    <property type="match status" value="1"/>
</dbReference>
<dbReference type="KEGG" id="eke:EK0264_14855"/>
<reference evidence="5 6" key="1">
    <citation type="journal article" date="2018" name="Int. J. Syst. Evol. Microbiol.">
        <title>Epidermidibacterium keratini gen. nov., sp. nov., a member of the family Sporichthyaceae, isolated from keratin epidermis.</title>
        <authorList>
            <person name="Lee D.G."/>
            <person name="Trujillo M.E."/>
            <person name="Kang S."/>
            <person name="Nam J.J."/>
            <person name="Kim Y.J."/>
        </authorList>
    </citation>
    <scope>NUCLEOTIDE SEQUENCE [LARGE SCALE GENOMIC DNA]</scope>
    <source>
        <strain evidence="5 6">EPI-7</strain>
    </source>
</reference>
<dbReference type="InterPro" id="IPR001926">
    <property type="entry name" value="TrpB-like_PALP"/>
</dbReference>
<dbReference type="PANTHER" id="PTHR48078:SF6">
    <property type="entry name" value="L-THREONINE DEHYDRATASE CATABOLIC TDCB"/>
    <property type="match status" value="1"/>
</dbReference>
<keyword evidence="2" id="KW-0663">Pyridoxal phosphate</keyword>